<evidence type="ECO:0000313" key="3">
    <source>
        <dbReference type="Proteomes" id="UP000030754"/>
    </source>
</evidence>
<organism evidence="2 3">
    <name type="scientific">Eimeria necatrix</name>
    <dbReference type="NCBI Taxonomy" id="51315"/>
    <lineage>
        <taxon>Eukaryota</taxon>
        <taxon>Sar</taxon>
        <taxon>Alveolata</taxon>
        <taxon>Apicomplexa</taxon>
        <taxon>Conoidasida</taxon>
        <taxon>Coccidia</taxon>
        <taxon>Eucoccidiorida</taxon>
        <taxon>Eimeriorina</taxon>
        <taxon>Eimeriidae</taxon>
        <taxon>Eimeria</taxon>
    </lineage>
</organism>
<name>U6MM11_9EIME</name>
<evidence type="ECO:0000256" key="1">
    <source>
        <dbReference type="SAM" id="MobiDB-lite"/>
    </source>
</evidence>
<dbReference type="GeneID" id="25476195"/>
<sequence>MEVDRRIPSEFVYSSPGVSAGPADLEPHTSPYLSSAAPVPSRLPTDRFAFPPSMEMSSLPVFPLSQSGPWAEKRVFVTGPPPENYQRYGRASPRGWTDMAKDWVSSFVGPQQETPAMVQRPQYEKQDPRMYPGQLDAFVVDAPPQPVYERVVYVPTQVDVPPAKQYVPVPPPQQVIAVPTTARPILVPLESEIVCRGHPSDRTELCFGCTIPPRQVKFDIIREETSGCFGLCRGQRFKAVCRKCRAVMPTCAQIKREIERAAPTAGVLCAADAPASAFGGELSERS</sequence>
<protein>
    <submittedName>
        <fullName evidence="2">Uncharacterized protein</fullName>
    </submittedName>
</protein>
<dbReference type="EMBL" id="HG722903">
    <property type="protein sequence ID" value="CDJ64093.1"/>
    <property type="molecule type" value="Genomic_DNA"/>
</dbReference>
<dbReference type="OrthoDB" id="329148at2759"/>
<gene>
    <name evidence="2" type="ORF">ENH_00060550</name>
</gene>
<accession>U6MM11</accession>
<feature type="region of interest" description="Disordered" evidence="1">
    <location>
        <begin position="14"/>
        <end position="39"/>
    </location>
</feature>
<reference evidence="2" key="1">
    <citation type="submission" date="2013-10" db="EMBL/GenBank/DDBJ databases">
        <title>Genomic analysis of the causative agents of coccidiosis in chickens.</title>
        <authorList>
            <person name="Reid A.J."/>
            <person name="Blake D."/>
            <person name="Billington K."/>
            <person name="Browne H."/>
            <person name="Dunn M."/>
            <person name="Hung S."/>
            <person name="Kawahara F."/>
            <person name="Miranda-Saavedra D."/>
            <person name="Mourier T."/>
            <person name="Nagra H."/>
            <person name="Otto T.D."/>
            <person name="Rawlings N."/>
            <person name="Sanchez A."/>
            <person name="Sanders M."/>
            <person name="Subramaniam C."/>
            <person name="Tay Y."/>
            <person name="Dear P."/>
            <person name="Doerig C."/>
            <person name="Gruber A."/>
            <person name="Parkinson J."/>
            <person name="Shirley M."/>
            <person name="Wan K.L."/>
            <person name="Berriman M."/>
            <person name="Tomley F."/>
            <person name="Pain A."/>
        </authorList>
    </citation>
    <scope>NUCLEOTIDE SEQUENCE [LARGE SCALE GENOMIC DNA]</scope>
    <source>
        <strain evidence="2">Houghton</strain>
    </source>
</reference>
<evidence type="ECO:0000313" key="2">
    <source>
        <dbReference type="EMBL" id="CDJ64093.1"/>
    </source>
</evidence>
<dbReference type="Proteomes" id="UP000030754">
    <property type="component" value="Unassembled WGS sequence"/>
</dbReference>
<dbReference type="AlphaFoldDB" id="U6MM11"/>
<proteinExistence type="predicted"/>
<reference evidence="2" key="2">
    <citation type="submission" date="2013-10" db="EMBL/GenBank/DDBJ databases">
        <authorList>
            <person name="Aslett M."/>
        </authorList>
    </citation>
    <scope>NUCLEOTIDE SEQUENCE [LARGE SCALE GENOMIC DNA]</scope>
    <source>
        <strain evidence="2">Houghton</strain>
    </source>
</reference>
<dbReference type="VEuPathDB" id="ToxoDB:ENH_00060550"/>
<dbReference type="RefSeq" id="XP_013432560.1">
    <property type="nucleotide sequence ID" value="XM_013577106.1"/>
</dbReference>
<keyword evidence="3" id="KW-1185">Reference proteome</keyword>